<feature type="domain" description="Glutaredoxin" evidence="1">
    <location>
        <begin position="9"/>
        <end position="65"/>
    </location>
</feature>
<dbReference type="PANTHER" id="PTHR34386:SF1">
    <property type="entry name" value="GLUTAREDOXIN-LIKE PROTEIN NRDH"/>
    <property type="match status" value="1"/>
</dbReference>
<dbReference type="Proteomes" id="UP000199025">
    <property type="component" value="Unassembled WGS sequence"/>
</dbReference>
<keyword evidence="3" id="KW-1185">Reference proteome</keyword>
<evidence type="ECO:0000259" key="1">
    <source>
        <dbReference type="Pfam" id="PF00462"/>
    </source>
</evidence>
<dbReference type="PANTHER" id="PTHR34386">
    <property type="entry name" value="GLUTAREDOXIN"/>
    <property type="match status" value="1"/>
</dbReference>
<dbReference type="GO" id="GO:0045454">
    <property type="term" value="P:cell redox homeostasis"/>
    <property type="evidence" value="ECO:0007669"/>
    <property type="project" value="TreeGrafter"/>
</dbReference>
<protein>
    <submittedName>
        <fullName evidence="2">Glutaredoxin-like protein</fullName>
    </submittedName>
</protein>
<gene>
    <name evidence="2" type="ORF">SAMN05421835_1476</name>
</gene>
<evidence type="ECO:0000313" key="2">
    <source>
        <dbReference type="EMBL" id="SFK92757.1"/>
    </source>
</evidence>
<dbReference type="CDD" id="cd02976">
    <property type="entry name" value="NrdH"/>
    <property type="match status" value="1"/>
</dbReference>
<dbReference type="GO" id="GO:0009055">
    <property type="term" value="F:electron transfer activity"/>
    <property type="evidence" value="ECO:0007669"/>
    <property type="project" value="TreeGrafter"/>
</dbReference>
<name>A0A1I4DJW3_9PSEU</name>
<dbReference type="InterPro" id="IPR036249">
    <property type="entry name" value="Thioredoxin-like_sf"/>
</dbReference>
<dbReference type="Pfam" id="PF00462">
    <property type="entry name" value="Glutaredoxin"/>
    <property type="match status" value="1"/>
</dbReference>
<reference evidence="2 3" key="1">
    <citation type="submission" date="2016-10" db="EMBL/GenBank/DDBJ databases">
        <authorList>
            <person name="de Groot N.N."/>
        </authorList>
    </citation>
    <scope>NUCLEOTIDE SEQUENCE [LARGE SCALE GENOMIC DNA]</scope>
    <source>
        <strain evidence="2 3">DSM 44468</strain>
    </source>
</reference>
<dbReference type="AlphaFoldDB" id="A0A1I4DJW3"/>
<dbReference type="EMBL" id="FORP01000047">
    <property type="protein sequence ID" value="SFK92757.1"/>
    <property type="molecule type" value="Genomic_DNA"/>
</dbReference>
<dbReference type="PROSITE" id="PS51354">
    <property type="entry name" value="GLUTAREDOXIN_2"/>
    <property type="match status" value="1"/>
</dbReference>
<dbReference type="STRING" id="115433.SAMN05421835_1476"/>
<sequence>MTSARDNLVEFYWRPGCGFCMMLRAHLERAGLPLHEVNIWEDPEAAARVRSVADGNETVPTVFVGPAAMVNPDIDEVLAAVREHAPELLPARTDQ</sequence>
<dbReference type="OrthoDB" id="8991911at2"/>
<dbReference type="InterPro" id="IPR051548">
    <property type="entry name" value="Grx-like_ET"/>
</dbReference>
<dbReference type="RefSeq" id="WP_091517126.1">
    <property type="nucleotide sequence ID" value="NZ_CBDQZW010000086.1"/>
</dbReference>
<dbReference type="InterPro" id="IPR002109">
    <property type="entry name" value="Glutaredoxin"/>
</dbReference>
<dbReference type="SUPFAM" id="SSF52833">
    <property type="entry name" value="Thioredoxin-like"/>
    <property type="match status" value="1"/>
</dbReference>
<accession>A0A1I4DJW3</accession>
<organism evidence="2 3">
    <name type="scientific">Amycolatopsis sacchari</name>
    <dbReference type="NCBI Taxonomy" id="115433"/>
    <lineage>
        <taxon>Bacteria</taxon>
        <taxon>Bacillati</taxon>
        <taxon>Actinomycetota</taxon>
        <taxon>Actinomycetes</taxon>
        <taxon>Pseudonocardiales</taxon>
        <taxon>Pseudonocardiaceae</taxon>
        <taxon>Amycolatopsis</taxon>
    </lineage>
</organism>
<proteinExistence type="predicted"/>
<evidence type="ECO:0000313" key="3">
    <source>
        <dbReference type="Proteomes" id="UP000199025"/>
    </source>
</evidence>
<dbReference type="Gene3D" id="3.40.30.10">
    <property type="entry name" value="Glutaredoxin"/>
    <property type="match status" value="1"/>
</dbReference>